<comment type="caution">
    <text evidence="4">The sequence shown here is derived from an EMBL/GenBank/DDBJ whole genome shotgun (WGS) entry which is preliminary data.</text>
</comment>
<protein>
    <submittedName>
        <fullName evidence="4">Uncharacterized protein</fullName>
    </submittedName>
</protein>
<dbReference type="OrthoDB" id="6157674at2759"/>
<keyword evidence="3" id="KW-1133">Transmembrane helix</keyword>
<proteinExistence type="predicted"/>
<keyword evidence="3" id="KW-0472">Membrane</keyword>
<sequence>MENCYDHCACSNCYGISHFADDLVRTAPVDVSPTITELHDMCSTRVITSSQQQDDIPLTSLPYSDTATPHTSTPLTSESTGRINLQPSSTPSELDKTSEMSTPFLSHDVTSVDLTKTSLPTVPVNSGTISPSRTTCSPIKTTAINQEELEEKVQQLRSDLLVDKKKLSSWKRTLTSAADDRQSAANIGYVGVLVVCLIPLIIILMDLGRIHKGIKQFRSRVNKKRTLPPDQIT</sequence>
<keyword evidence="5" id="KW-1185">Reference proteome</keyword>
<feature type="region of interest" description="Disordered" evidence="2">
    <location>
        <begin position="49"/>
        <end position="99"/>
    </location>
</feature>
<feature type="transmembrane region" description="Helical" evidence="3">
    <location>
        <begin position="187"/>
        <end position="208"/>
    </location>
</feature>
<organism evidence="4 5">
    <name type="scientific">Mizuhopecten yessoensis</name>
    <name type="common">Japanese scallop</name>
    <name type="synonym">Patinopecten yessoensis</name>
    <dbReference type="NCBI Taxonomy" id="6573"/>
    <lineage>
        <taxon>Eukaryota</taxon>
        <taxon>Metazoa</taxon>
        <taxon>Spiralia</taxon>
        <taxon>Lophotrochozoa</taxon>
        <taxon>Mollusca</taxon>
        <taxon>Bivalvia</taxon>
        <taxon>Autobranchia</taxon>
        <taxon>Pteriomorphia</taxon>
        <taxon>Pectinida</taxon>
        <taxon>Pectinoidea</taxon>
        <taxon>Pectinidae</taxon>
        <taxon>Mizuhopecten</taxon>
    </lineage>
</organism>
<reference evidence="4 5" key="1">
    <citation type="journal article" date="2017" name="Nat. Ecol. Evol.">
        <title>Scallop genome provides insights into evolution of bilaterian karyotype and development.</title>
        <authorList>
            <person name="Wang S."/>
            <person name="Zhang J."/>
            <person name="Jiao W."/>
            <person name="Li J."/>
            <person name="Xun X."/>
            <person name="Sun Y."/>
            <person name="Guo X."/>
            <person name="Huan P."/>
            <person name="Dong B."/>
            <person name="Zhang L."/>
            <person name="Hu X."/>
            <person name="Sun X."/>
            <person name="Wang J."/>
            <person name="Zhao C."/>
            <person name="Wang Y."/>
            <person name="Wang D."/>
            <person name="Huang X."/>
            <person name="Wang R."/>
            <person name="Lv J."/>
            <person name="Li Y."/>
            <person name="Zhang Z."/>
            <person name="Liu B."/>
            <person name="Lu W."/>
            <person name="Hui Y."/>
            <person name="Liang J."/>
            <person name="Zhou Z."/>
            <person name="Hou R."/>
            <person name="Li X."/>
            <person name="Liu Y."/>
            <person name="Li H."/>
            <person name="Ning X."/>
            <person name="Lin Y."/>
            <person name="Zhao L."/>
            <person name="Xing Q."/>
            <person name="Dou J."/>
            <person name="Li Y."/>
            <person name="Mao J."/>
            <person name="Guo H."/>
            <person name="Dou H."/>
            <person name="Li T."/>
            <person name="Mu C."/>
            <person name="Jiang W."/>
            <person name="Fu Q."/>
            <person name="Fu X."/>
            <person name="Miao Y."/>
            <person name="Liu J."/>
            <person name="Yu Q."/>
            <person name="Li R."/>
            <person name="Liao H."/>
            <person name="Li X."/>
            <person name="Kong Y."/>
            <person name="Jiang Z."/>
            <person name="Chourrout D."/>
            <person name="Li R."/>
            <person name="Bao Z."/>
        </authorList>
    </citation>
    <scope>NUCLEOTIDE SEQUENCE [LARGE SCALE GENOMIC DNA]</scope>
    <source>
        <strain evidence="4 5">PY_sf001</strain>
    </source>
</reference>
<name>A0A210QUH1_MIZYE</name>
<evidence type="ECO:0000256" key="2">
    <source>
        <dbReference type="SAM" id="MobiDB-lite"/>
    </source>
</evidence>
<keyword evidence="1" id="KW-0175">Coiled coil</keyword>
<accession>A0A210QUH1</accession>
<evidence type="ECO:0000256" key="1">
    <source>
        <dbReference type="SAM" id="Coils"/>
    </source>
</evidence>
<evidence type="ECO:0000313" key="5">
    <source>
        <dbReference type="Proteomes" id="UP000242188"/>
    </source>
</evidence>
<dbReference type="AlphaFoldDB" id="A0A210QUH1"/>
<dbReference type="Proteomes" id="UP000242188">
    <property type="component" value="Unassembled WGS sequence"/>
</dbReference>
<evidence type="ECO:0000313" key="4">
    <source>
        <dbReference type="EMBL" id="OWF52379.1"/>
    </source>
</evidence>
<gene>
    <name evidence="4" type="ORF">KP79_PYT18547</name>
</gene>
<keyword evidence="3" id="KW-0812">Transmembrane</keyword>
<feature type="compositionally biased region" description="Polar residues" evidence="2">
    <location>
        <begin position="61"/>
        <end position="92"/>
    </location>
</feature>
<dbReference type="EMBL" id="NEDP02001812">
    <property type="protein sequence ID" value="OWF52379.1"/>
    <property type="molecule type" value="Genomic_DNA"/>
</dbReference>
<evidence type="ECO:0000256" key="3">
    <source>
        <dbReference type="SAM" id="Phobius"/>
    </source>
</evidence>
<feature type="coiled-coil region" evidence="1">
    <location>
        <begin position="139"/>
        <end position="166"/>
    </location>
</feature>